<dbReference type="PANTHER" id="PTHR24198:SF165">
    <property type="entry name" value="ANKYRIN REPEAT-CONTAINING PROTEIN-RELATED"/>
    <property type="match status" value="1"/>
</dbReference>
<dbReference type="EMBL" id="JBGORX010000001">
    <property type="protein sequence ID" value="MFJ1267198.1"/>
    <property type="molecule type" value="Genomic_DNA"/>
</dbReference>
<evidence type="ECO:0000313" key="5">
    <source>
        <dbReference type="Proteomes" id="UP001615550"/>
    </source>
</evidence>
<dbReference type="Gene3D" id="1.25.40.20">
    <property type="entry name" value="Ankyrin repeat-containing domain"/>
    <property type="match status" value="3"/>
</dbReference>
<dbReference type="PROSITE" id="PS50297">
    <property type="entry name" value="ANK_REP_REGION"/>
    <property type="match status" value="1"/>
</dbReference>
<dbReference type="SMART" id="SM00248">
    <property type="entry name" value="ANK"/>
    <property type="match status" value="5"/>
</dbReference>
<dbReference type="RefSeq" id="WP_400185761.1">
    <property type="nucleotide sequence ID" value="NZ_JBGORX010000001.1"/>
</dbReference>
<sequence length="1153" mass="131081">MKDQLYAILSKYPFIHIDKVGELSMLVPLTLARTVSFDFTPGTEKATSLYVFGDNTCKSDLERTLFFDPPAGGPKSSFNTLFYDLIKELKDLILKLPSPQDQQIIQGIIKLLEKQRPEVDKLKEYMPQLSINKMRDDLCVGTQGFVTKGEFVVQSADTARFLNLPSVLNLILAQADREKILPNDFAFDNEIASYLKAIPNTQDKNALETSLQHLIKNKGIHACRQELAQNPTQLFRSLYYTLKNSSHPKLIAQPENFFDVLTENLGYLVGENENYHGYNEKDLVGTIKLIFSQTLFFNQADEEQKSFSSIYHQTLTSFETINKDNEEKTNSFKLFSIQTFLFLCTLQLRFKNMELAKEFLKALQNSKSAKSLIGQLCKNETKFKQMLQEKYGFSAQEYDALVDSTFKILTDHVEAPHFDELRVSCLSAELENTHYLVLGGRLCWSTAEITEDATINSEEQKKRKFDANFEQFFEHIEAYLDRPEHLSTLRELLTEGEEYEEEAALQSLEFNATTFSFSQKKQLLELAIQHNKYQCAAFLVNQGVYDERLFQLAYAQHPANTLLISSFVRANNNYMSQCATEEHLIHAIFDGRLDRVKIILTVSPHLLDSQLCIDSTPLLLASNQDRAEIVDYLMSIGVNTLASGTTQRQITAKDNAMQGGNEELIRLFTDYHLRVREQLEAGTDFAFLSTPEYFFTALKQQEHQLVEVLLEFFPELQNEFTSQCLIDAIKDKSLPLVQAILALKPELLNECNDANETALFYACQLNDVSIVQHLIDAGADIFMSVNGKLPRDAASNTEVSDLFIPSYQRLAPNSEQYKSLFTSDNYREAIRNNDLSLAHCIHQKYPEFADEIIVDDLYATRFPEAIAYIFSLRDDLIEHKDPRNKTPFYYACEHDNSALAAALITAGANIHAGVITAVSPTSYSGYTIRRAAERNNSPAIKGLLASYNDFLPQIKEQNISSAHIIDAIDARNLVFVTYFLNKRPELTQELSEVDLKHIEQQEIQQNLYNRYKLLLDGLKRKRDQFSHSQEENSPYQVLNKLSTSLNNAGDQFFNTHISENTVKEFETACNQALVAANPVLSIHRGWHGFPLWMRAIVGIIAAATLLPAITVQATTTKGYVGTFFKSYETDSEMHTKKFSSELDSIKTELISVL</sequence>
<reference evidence="4 5" key="1">
    <citation type="submission" date="2024-08" db="EMBL/GenBank/DDBJ databases">
        <title>Draft Genome Sequence of Legionella lytica strain DSB2004, Isolated From a Fire Sprinkler System.</title>
        <authorList>
            <person name="Everhart A.D."/>
            <person name="Kidane D.T."/>
            <person name="Farone A.L."/>
            <person name="Farone M.B."/>
        </authorList>
    </citation>
    <scope>NUCLEOTIDE SEQUENCE [LARGE SCALE GENOMIC DNA]</scope>
    <source>
        <strain evidence="4 5">DSB2004</strain>
    </source>
</reference>
<dbReference type="SUPFAM" id="SSF48403">
    <property type="entry name" value="Ankyrin repeat"/>
    <property type="match status" value="1"/>
</dbReference>
<evidence type="ECO:0000313" key="4">
    <source>
        <dbReference type="EMBL" id="MFJ1267198.1"/>
    </source>
</evidence>
<dbReference type="InterPro" id="IPR036770">
    <property type="entry name" value="Ankyrin_rpt-contain_sf"/>
</dbReference>
<protein>
    <submittedName>
        <fullName evidence="4">Ankyrin repeat domain-containing protein</fullName>
    </submittedName>
</protein>
<dbReference type="Pfam" id="PF12796">
    <property type="entry name" value="Ank_2"/>
    <property type="match status" value="1"/>
</dbReference>
<evidence type="ECO:0000256" key="3">
    <source>
        <dbReference type="PROSITE-ProRule" id="PRU00023"/>
    </source>
</evidence>
<dbReference type="Proteomes" id="UP001615550">
    <property type="component" value="Unassembled WGS sequence"/>
</dbReference>
<comment type="caution">
    <text evidence="4">The sequence shown here is derived from an EMBL/GenBank/DDBJ whole genome shotgun (WGS) entry which is preliminary data.</text>
</comment>
<proteinExistence type="predicted"/>
<accession>A0ABW8D3C1</accession>
<organism evidence="4 5">
    <name type="scientific">Legionella lytica</name>
    <dbReference type="NCBI Taxonomy" id="96232"/>
    <lineage>
        <taxon>Bacteria</taxon>
        <taxon>Pseudomonadati</taxon>
        <taxon>Pseudomonadota</taxon>
        <taxon>Gammaproteobacteria</taxon>
        <taxon>Legionellales</taxon>
        <taxon>Legionellaceae</taxon>
        <taxon>Legionella</taxon>
    </lineage>
</organism>
<evidence type="ECO:0000256" key="2">
    <source>
        <dbReference type="ARBA" id="ARBA00023043"/>
    </source>
</evidence>
<evidence type="ECO:0000256" key="1">
    <source>
        <dbReference type="ARBA" id="ARBA00022737"/>
    </source>
</evidence>
<feature type="repeat" description="ANK" evidence="3">
    <location>
        <begin position="754"/>
        <end position="786"/>
    </location>
</feature>
<dbReference type="InterPro" id="IPR002110">
    <property type="entry name" value="Ankyrin_rpt"/>
</dbReference>
<dbReference type="PANTHER" id="PTHR24198">
    <property type="entry name" value="ANKYRIN REPEAT AND PROTEIN KINASE DOMAIN-CONTAINING PROTEIN"/>
    <property type="match status" value="1"/>
</dbReference>
<dbReference type="PROSITE" id="PS50088">
    <property type="entry name" value="ANK_REPEAT"/>
    <property type="match status" value="1"/>
</dbReference>
<keyword evidence="1" id="KW-0677">Repeat</keyword>
<keyword evidence="5" id="KW-1185">Reference proteome</keyword>
<name>A0ABW8D3C1_9GAMM</name>
<keyword evidence="2 3" id="KW-0040">ANK repeat</keyword>
<gene>
    <name evidence="4" type="ORF">ACD661_01365</name>
</gene>